<comment type="similarity">
    <text evidence="2">Belongs to the quiescin-sulfhydryl oxidase (QSOX) family.</text>
</comment>
<evidence type="ECO:0000256" key="4">
    <source>
        <dbReference type="ARBA" id="ARBA00022729"/>
    </source>
</evidence>
<dbReference type="Pfam" id="PF18371">
    <property type="entry name" value="FAD_SOX"/>
    <property type="match status" value="1"/>
</dbReference>
<feature type="domain" description="ERV/ALR sulfhydryl oxidase" evidence="11">
    <location>
        <begin position="378"/>
        <end position="483"/>
    </location>
</feature>
<dbReference type="InterPro" id="IPR040986">
    <property type="entry name" value="QSOX_FAD-bd_dom"/>
</dbReference>
<evidence type="ECO:0000259" key="11">
    <source>
        <dbReference type="PROSITE" id="PS51324"/>
    </source>
</evidence>
<dbReference type="Gene3D" id="3.40.30.10">
    <property type="entry name" value="Glutaredoxin"/>
    <property type="match status" value="1"/>
</dbReference>
<dbReference type="InterPro" id="IPR013766">
    <property type="entry name" value="Thioredoxin_domain"/>
</dbReference>
<evidence type="ECO:0000256" key="5">
    <source>
        <dbReference type="ARBA" id="ARBA00022827"/>
    </source>
</evidence>
<comment type="catalytic activity">
    <reaction evidence="9 10">
        <text>2 R'C(R)SH + O2 = R'C(R)S-S(R)CR' + H2O2</text>
        <dbReference type="Rhea" id="RHEA:17357"/>
        <dbReference type="ChEBI" id="CHEBI:15379"/>
        <dbReference type="ChEBI" id="CHEBI:16240"/>
        <dbReference type="ChEBI" id="CHEBI:16520"/>
        <dbReference type="ChEBI" id="CHEBI:17412"/>
        <dbReference type="EC" id="1.8.3.2"/>
    </reaction>
</comment>
<dbReference type="GO" id="GO:0003756">
    <property type="term" value="F:protein disulfide isomerase activity"/>
    <property type="evidence" value="ECO:0007669"/>
    <property type="project" value="TreeGrafter"/>
</dbReference>
<dbReference type="GO" id="GO:0005615">
    <property type="term" value="C:extracellular space"/>
    <property type="evidence" value="ECO:0007669"/>
    <property type="project" value="TreeGrafter"/>
</dbReference>
<evidence type="ECO:0000259" key="12">
    <source>
        <dbReference type="PROSITE" id="PS51352"/>
    </source>
</evidence>
<evidence type="ECO:0000256" key="7">
    <source>
        <dbReference type="ARBA" id="ARBA00023157"/>
    </source>
</evidence>
<keyword evidence="8" id="KW-0325">Glycoprotein</keyword>
<keyword evidence="6 10" id="KW-0560">Oxidoreductase</keyword>
<proteinExistence type="inferred from homology"/>
<dbReference type="PROSITE" id="PS51324">
    <property type="entry name" value="ERV_ALR"/>
    <property type="match status" value="1"/>
</dbReference>
<dbReference type="AlphaFoldDB" id="A0A5S6R4G6"/>
<dbReference type="Gene3D" id="1.20.120.1960">
    <property type="entry name" value="QSOX sulfhydryl oxidase domain"/>
    <property type="match status" value="1"/>
</dbReference>
<evidence type="ECO:0000313" key="14">
    <source>
        <dbReference type="WBParaSite" id="TMUE_3000014400.1"/>
    </source>
</evidence>
<dbReference type="GO" id="GO:0006457">
    <property type="term" value="P:protein folding"/>
    <property type="evidence" value="ECO:0007669"/>
    <property type="project" value="TreeGrafter"/>
</dbReference>
<dbReference type="PANTHER" id="PTHR22897:SF8">
    <property type="entry name" value="SULFHYDRYL OXIDASE"/>
    <property type="match status" value="1"/>
</dbReference>
<dbReference type="WBParaSite" id="TMUE_3000014400.1">
    <property type="protein sequence ID" value="TMUE_3000014400.1"/>
    <property type="gene ID" value="WBGene00290038"/>
</dbReference>
<evidence type="ECO:0000256" key="8">
    <source>
        <dbReference type="ARBA" id="ARBA00023180"/>
    </source>
</evidence>
<evidence type="ECO:0000256" key="9">
    <source>
        <dbReference type="ARBA" id="ARBA00048864"/>
    </source>
</evidence>
<dbReference type="Pfam" id="PF04777">
    <property type="entry name" value="Evr1_Alr"/>
    <property type="match status" value="1"/>
</dbReference>
<dbReference type="PANTHER" id="PTHR22897">
    <property type="entry name" value="QUIESCIN Q6-RELATED SULFHYDRYL OXIDASE"/>
    <property type="match status" value="1"/>
</dbReference>
<dbReference type="SUPFAM" id="SSF69000">
    <property type="entry name" value="FAD-dependent thiol oxidase"/>
    <property type="match status" value="1"/>
</dbReference>
<keyword evidence="7" id="KW-1015">Disulfide bond</keyword>
<evidence type="ECO:0000256" key="3">
    <source>
        <dbReference type="ARBA" id="ARBA00022630"/>
    </source>
</evidence>
<name>A0A5S6R4G6_TRIMR</name>
<sequence>MRAQAMQTPMLPAPEGLYSAEDSIALLNDYNFNSTISAQATIWFVLFYSQFCGHCINFAPTWKKLAGSVNAWSPTVRIAAVNCASEQSQRTCRINRISRYPELIMYPPYCRVPDHGTSIHLPRKVSELRSMIATLTSNYYYKFRPRRWPNFDYISNYEAPESIFKSNNGNRYLVIVFQKRNAIEAIGQQLILYYANFSDQVLVRLASPGHSLLLGKAVETSSMAIYSRRNPVQSIYMSRSALNLEFALEVIKMYCLVGPKNTEVKTRPQLTTNFVAPKEQLTGDDLRSAVMHLLSFEVPLVPIISGERLSAIKKFIQMLQEYYPKADSVVKGALHKLNKWLMEQKEHVTSDQWLEKIAHLKAEYQFPKETKWVTCQGSKIYYRGYSCGLWMLFHTVTVEAYLKEGNKTDFEPTSVPETINEYMQHFFSCKECASHFGEAAANLSSEVTRPKDVVLWLWKAHNRANGFLRGTPSEDPSHLKVQFPTKDLCQSCYTDDGQWVEDRVLQFLIAFYHFNVPTETTSRIPLFNVGRQLRREHDLIFPLGDAYKLNDGYFPPRRQQFNSYTQVH</sequence>
<dbReference type="PROSITE" id="PS51352">
    <property type="entry name" value="THIOREDOXIN_2"/>
    <property type="match status" value="1"/>
</dbReference>
<dbReference type="InterPro" id="IPR042568">
    <property type="entry name" value="QSOX_FAD-bd_sf"/>
</dbReference>
<keyword evidence="13" id="KW-1185">Reference proteome</keyword>
<dbReference type="Gene3D" id="1.20.120.310">
    <property type="entry name" value="ERV/ALR sulfhydryl oxidase domain"/>
    <property type="match status" value="1"/>
</dbReference>
<dbReference type="SUPFAM" id="SSF52833">
    <property type="entry name" value="Thioredoxin-like"/>
    <property type="match status" value="1"/>
</dbReference>
<comment type="cofactor">
    <cofactor evidence="1 10">
        <name>FAD</name>
        <dbReference type="ChEBI" id="CHEBI:57692"/>
    </cofactor>
</comment>
<keyword evidence="3 10" id="KW-0285">Flavoprotein</keyword>
<dbReference type="InterPro" id="IPR036774">
    <property type="entry name" value="ERV/ALR_sulphydryl_oxid_sf"/>
</dbReference>
<dbReference type="Proteomes" id="UP000046395">
    <property type="component" value="Unassembled WGS sequence"/>
</dbReference>
<protein>
    <recommendedName>
        <fullName evidence="10">Sulfhydryl oxidase</fullName>
        <ecNumber evidence="10">1.8.3.2</ecNumber>
    </recommendedName>
</protein>
<reference evidence="14" key="1">
    <citation type="submission" date="2019-12" db="UniProtKB">
        <authorList>
            <consortium name="WormBaseParasite"/>
        </authorList>
    </citation>
    <scope>IDENTIFICATION</scope>
</reference>
<evidence type="ECO:0000313" key="13">
    <source>
        <dbReference type="Proteomes" id="UP000046395"/>
    </source>
</evidence>
<evidence type="ECO:0000256" key="6">
    <source>
        <dbReference type="ARBA" id="ARBA00023002"/>
    </source>
</evidence>
<evidence type="ECO:0000256" key="10">
    <source>
        <dbReference type="RuleBase" id="RU371123"/>
    </source>
</evidence>
<dbReference type="Pfam" id="PF00085">
    <property type="entry name" value="Thioredoxin"/>
    <property type="match status" value="1"/>
</dbReference>
<dbReference type="EC" id="1.8.3.2" evidence="10"/>
<dbReference type="InterPro" id="IPR017905">
    <property type="entry name" value="ERV/ALR_sulphydryl_oxidase"/>
</dbReference>
<keyword evidence="5 10" id="KW-0274">FAD</keyword>
<feature type="domain" description="Thioredoxin" evidence="12">
    <location>
        <begin position="7"/>
        <end position="137"/>
    </location>
</feature>
<dbReference type="InterPro" id="IPR036249">
    <property type="entry name" value="Thioredoxin-like_sf"/>
</dbReference>
<dbReference type="GO" id="GO:0016971">
    <property type="term" value="F:flavin-dependent sulfhydryl oxidase activity"/>
    <property type="evidence" value="ECO:0007669"/>
    <property type="project" value="InterPro"/>
</dbReference>
<dbReference type="InterPro" id="IPR039798">
    <property type="entry name" value="Sulfhydryl_oxidase"/>
</dbReference>
<dbReference type="STRING" id="70415.A0A5S6R4G6"/>
<evidence type="ECO:0000256" key="1">
    <source>
        <dbReference type="ARBA" id="ARBA00001974"/>
    </source>
</evidence>
<evidence type="ECO:0000256" key="2">
    <source>
        <dbReference type="ARBA" id="ARBA00006041"/>
    </source>
</evidence>
<dbReference type="GO" id="GO:0000139">
    <property type="term" value="C:Golgi membrane"/>
    <property type="evidence" value="ECO:0007669"/>
    <property type="project" value="TreeGrafter"/>
</dbReference>
<accession>A0A5S6R4G6</accession>
<organism evidence="13 14">
    <name type="scientific">Trichuris muris</name>
    <name type="common">Mouse whipworm</name>
    <dbReference type="NCBI Taxonomy" id="70415"/>
    <lineage>
        <taxon>Eukaryota</taxon>
        <taxon>Metazoa</taxon>
        <taxon>Ecdysozoa</taxon>
        <taxon>Nematoda</taxon>
        <taxon>Enoplea</taxon>
        <taxon>Dorylaimia</taxon>
        <taxon>Trichinellida</taxon>
        <taxon>Trichuridae</taxon>
        <taxon>Trichuris</taxon>
    </lineage>
</organism>
<keyword evidence="4" id="KW-0732">Signal</keyword>